<evidence type="ECO:0000313" key="14">
    <source>
        <dbReference type="EMBL" id="PFX13225.1"/>
    </source>
</evidence>
<dbReference type="GO" id="GO:0008270">
    <property type="term" value="F:zinc ion binding"/>
    <property type="evidence" value="ECO:0007669"/>
    <property type="project" value="UniProtKB-KW"/>
</dbReference>
<dbReference type="FunFam" id="3.20.20.70:FF:000025">
    <property type="entry name" value="Triosephosphate isomerase"/>
    <property type="match status" value="1"/>
</dbReference>
<dbReference type="OrthoDB" id="6715177at2759"/>
<comment type="caution">
    <text evidence="14">The sequence shown here is derived from an EMBL/GenBank/DDBJ whole genome shotgun (WGS) entry which is preliminary data.</text>
</comment>
<dbReference type="AlphaFoldDB" id="A0A2B4RAB6"/>
<evidence type="ECO:0000256" key="7">
    <source>
        <dbReference type="ARBA" id="ARBA00022771"/>
    </source>
</evidence>
<dbReference type="SUPFAM" id="SSF51351">
    <property type="entry name" value="Triosephosphate isomerase (TIM)"/>
    <property type="match status" value="1"/>
</dbReference>
<dbReference type="GO" id="GO:0046166">
    <property type="term" value="P:glyceraldehyde-3-phosphate biosynthetic process"/>
    <property type="evidence" value="ECO:0007669"/>
    <property type="project" value="TreeGrafter"/>
</dbReference>
<dbReference type="PROSITE" id="PS51440">
    <property type="entry name" value="TIM_2"/>
    <property type="match status" value="1"/>
</dbReference>
<dbReference type="InterPro" id="IPR017907">
    <property type="entry name" value="Znf_RING_CS"/>
</dbReference>
<evidence type="ECO:0000256" key="5">
    <source>
        <dbReference type="ARBA" id="ARBA00022432"/>
    </source>
</evidence>
<dbReference type="GO" id="GO:0005829">
    <property type="term" value="C:cytosol"/>
    <property type="evidence" value="ECO:0007669"/>
    <property type="project" value="TreeGrafter"/>
</dbReference>
<dbReference type="GO" id="GO:0019563">
    <property type="term" value="P:glycerol catabolic process"/>
    <property type="evidence" value="ECO:0007669"/>
    <property type="project" value="TreeGrafter"/>
</dbReference>
<evidence type="ECO:0000256" key="1">
    <source>
        <dbReference type="ARBA" id="ARBA00004680"/>
    </source>
</evidence>
<dbReference type="PROSITE" id="PS00518">
    <property type="entry name" value="ZF_RING_1"/>
    <property type="match status" value="1"/>
</dbReference>
<dbReference type="CDD" id="cd16579">
    <property type="entry name" value="RING-HC_PML_C-V"/>
    <property type="match status" value="1"/>
</dbReference>
<keyword evidence="5" id="KW-0312">Gluconeogenesis</keyword>
<dbReference type="InterPro" id="IPR011042">
    <property type="entry name" value="6-blade_b-propeller_TolB-like"/>
</dbReference>
<reference evidence="15" key="1">
    <citation type="journal article" date="2017" name="bioRxiv">
        <title>Comparative analysis of the genomes of Stylophora pistillata and Acropora digitifera provides evidence for extensive differences between species of corals.</title>
        <authorList>
            <person name="Voolstra C.R."/>
            <person name="Li Y."/>
            <person name="Liew Y.J."/>
            <person name="Baumgarten S."/>
            <person name="Zoccola D."/>
            <person name="Flot J.-F."/>
            <person name="Tambutte S."/>
            <person name="Allemand D."/>
            <person name="Aranda M."/>
        </authorList>
    </citation>
    <scope>NUCLEOTIDE SEQUENCE [LARGE SCALE GENOMIC DNA]</scope>
</reference>
<dbReference type="PANTHER" id="PTHR21139:SF2">
    <property type="entry name" value="TRIOSEPHOSPHATE ISOMERASE"/>
    <property type="match status" value="1"/>
</dbReference>
<dbReference type="InterPro" id="IPR035990">
    <property type="entry name" value="TIM_sf"/>
</dbReference>
<keyword evidence="10 14" id="KW-0413">Isomerase</keyword>
<dbReference type="EMBL" id="LSMT01001034">
    <property type="protein sequence ID" value="PFX13225.1"/>
    <property type="molecule type" value="Genomic_DNA"/>
</dbReference>
<dbReference type="PANTHER" id="PTHR21139">
    <property type="entry name" value="TRIOSEPHOSPHATE ISOMERASE"/>
    <property type="match status" value="1"/>
</dbReference>
<keyword evidence="6" id="KW-0479">Metal-binding</keyword>
<dbReference type="InterPro" id="IPR001841">
    <property type="entry name" value="Znf_RING"/>
</dbReference>
<evidence type="ECO:0000256" key="3">
    <source>
        <dbReference type="ARBA" id="ARBA00011738"/>
    </source>
</evidence>
<dbReference type="STRING" id="50429.A0A2B4RAB6"/>
<evidence type="ECO:0000256" key="12">
    <source>
        <dbReference type="PROSITE-ProRule" id="PRU00175"/>
    </source>
</evidence>
<accession>A0A2B4RAB6</accession>
<dbReference type="Gene3D" id="3.30.40.10">
    <property type="entry name" value="Zinc/RING finger domain, C3HC4 (zinc finger)"/>
    <property type="match status" value="1"/>
</dbReference>
<dbReference type="NCBIfam" id="TIGR00419">
    <property type="entry name" value="tim"/>
    <property type="match status" value="1"/>
</dbReference>
<dbReference type="GO" id="GO:0004807">
    <property type="term" value="F:triose-phosphate isomerase activity"/>
    <property type="evidence" value="ECO:0007669"/>
    <property type="project" value="InterPro"/>
</dbReference>
<dbReference type="Pfam" id="PF00121">
    <property type="entry name" value="TIM"/>
    <property type="match status" value="1"/>
</dbReference>
<dbReference type="InterPro" id="IPR022896">
    <property type="entry name" value="TrioseP_Isoase_bac/euk"/>
</dbReference>
<comment type="pathway">
    <text evidence="1">Carbohydrate degradation; glycolysis; D-glyceraldehyde 3-phosphate from glycerone phosphate: step 1/1.</text>
</comment>
<dbReference type="InterPro" id="IPR013083">
    <property type="entry name" value="Znf_RING/FYVE/PHD"/>
</dbReference>
<name>A0A2B4RAB6_STYPI</name>
<keyword evidence="9" id="KW-0324">Glycolysis</keyword>
<dbReference type="CDD" id="cd00311">
    <property type="entry name" value="TIM"/>
    <property type="match status" value="1"/>
</dbReference>
<organism evidence="14 15">
    <name type="scientific">Stylophora pistillata</name>
    <name type="common">Smooth cauliflower coral</name>
    <dbReference type="NCBI Taxonomy" id="50429"/>
    <lineage>
        <taxon>Eukaryota</taxon>
        <taxon>Metazoa</taxon>
        <taxon>Cnidaria</taxon>
        <taxon>Anthozoa</taxon>
        <taxon>Hexacorallia</taxon>
        <taxon>Scleractinia</taxon>
        <taxon>Astrocoeniina</taxon>
        <taxon>Pocilloporidae</taxon>
        <taxon>Stylophora</taxon>
    </lineage>
</organism>
<dbReference type="Gene3D" id="2.120.10.30">
    <property type="entry name" value="TolB, C-terminal domain"/>
    <property type="match status" value="1"/>
</dbReference>
<proteinExistence type="inferred from homology"/>
<sequence>MERKFFVGGNWKMNGNKGKIDEILKNLASSDLSSFTDVVVSPPSIYLDYVCKAVKPGIYVSAQNCYKVASGAFTGEISPAMIKDIGCSWVILGHSERRKIFQESDELIGEKVAHALSEGLSVIACIGELLSERESGKTTEVVSRQLKAIADNVCDWSRVVIAYEPVWAIGTGVTATPQQAQEVHHQLRGWLTDNVSAAVASSTRIIYGGSVNAKNCKELAKESDVDGFLVGGASLKPEFVQIINASKEANCPICLEEYVEPKVLRCLHNICKKCLKELLHHHTLSFRCPICRAVCPIPDRGVDGFPTNDYLARLIRDSPAKKVIQEIRKVLKDCSGKLAIVRKIYEEARNNIEQQGELIKRKIREDFENLVEVLRKQEAALCAEVDNLVEKEEKKHPACFLTLQTETLLTHIEGSFKLRDALDVANDKEHLLNRIRDANVACTKLSHLHSASETEKTKDLFEFMANKEVLQCVSGNMFGSVGLKGQLTSSNMLISSPDSGDLESLEVLKPGTRFHSLNIPQPLKRKFQPFSVAINDEGNIALSDQGNHAVLIYSKQGEFMACIGRRGSKDGSLESPTGVTFLTRHLIAVADGCLFGNPARIQAFDSSGRFTRCLVKLASNSHWFTRITNVNEEQILVTCTPVMQGHESCIKVFNTSGEELLCFGTSLSGKLLHPLKAVELNNEFFVSDVDKKNNRCMVSVFDHEGKYLRAFGECMLKKDPNERAFYPLVIALDEAGSKVLAYSGLYKLVRCYLPNGSLESYYSTLPGITDIAVTDDGRVFVVCGGAGEFPHSVQIIFHY</sequence>
<evidence type="ECO:0000256" key="6">
    <source>
        <dbReference type="ARBA" id="ARBA00022723"/>
    </source>
</evidence>
<dbReference type="PROSITE" id="PS50089">
    <property type="entry name" value="ZF_RING_2"/>
    <property type="match status" value="1"/>
</dbReference>
<keyword evidence="8" id="KW-0862">Zinc</keyword>
<evidence type="ECO:0000256" key="4">
    <source>
        <dbReference type="ARBA" id="ARBA00019397"/>
    </source>
</evidence>
<dbReference type="InterPro" id="IPR020861">
    <property type="entry name" value="Triosephosphate_isomerase_AS"/>
</dbReference>
<dbReference type="SMART" id="SM00184">
    <property type="entry name" value="RING"/>
    <property type="match status" value="1"/>
</dbReference>
<evidence type="ECO:0000256" key="2">
    <source>
        <dbReference type="ARBA" id="ARBA00007422"/>
    </source>
</evidence>
<evidence type="ECO:0000256" key="10">
    <source>
        <dbReference type="ARBA" id="ARBA00023235"/>
    </source>
</evidence>
<dbReference type="InterPro" id="IPR027370">
    <property type="entry name" value="Znf-RING_euk"/>
</dbReference>
<keyword evidence="15" id="KW-1185">Reference proteome</keyword>
<dbReference type="InterPro" id="IPR000652">
    <property type="entry name" value="Triosephosphate_isomerase"/>
</dbReference>
<dbReference type="Proteomes" id="UP000225706">
    <property type="component" value="Unassembled WGS sequence"/>
</dbReference>
<dbReference type="GO" id="GO:0006094">
    <property type="term" value="P:gluconeogenesis"/>
    <property type="evidence" value="ECO:0007669"/>
    <property type="project" value="UniProtKB-KW"/>
</dbReference>
<dbReference type="Pfam" id="PF13445">
    <property type="entry name" value="zf-RING_UBOX"/>
    <property type="match status" value="1"/>
</dbReference>
<dbReference type="CDD" id="cd05819">
    <property type="entry name" value="NHL"/>
    <property type="match status" value="1"/>
</dbReference>
<keyword evidence="7 12" id="KW-0863">Zinc-finger</keyword>
<dbReference type="SUPFAM" id="SSF101898">
    <property type="entry name" value="NHL repeat"/>
    <property type="match status" value="1"/>
</dbReference>
<dbReference type="HAMAP" id="MF_00147_B">
    <property type="entry name" value="TIM_B"/>
    <property type="match status" value="1"/>
</dbReference>
<evidence type="ECO:0000256" key="8">
    <source>
        <dbReference type="ARBA" id="ARBA00022833"/>
    </source>
</evidence>
<dbReference type="SUPFAM" id="SSF57850">
    <property type="entry name" value="RING/U-box"/>
    <property type="match status" value="1"/>
</dbReference>
<evidence type="ECO:0000256" key="11">
    <source>
        <dbReference type="ARBA" id="ARBA00024331"/>
    </source>
</evidence>
<comment type="subunit">
    <text evidence="3">Homodimer.</text>
</comment>
<evidence type="ECO:0000313" key="15">
    <source>
        <dbReference type="Proteomes" id="UP000225706"/>
    </source>
</evidence>
<comment type="similarity">
    <text evidence="2">Belongs to the triosephosphate isomerase family.</text>
</comment>
<feature type="domain" description="RING-type" evidence="13">
    <location>
        <begin position="251"/>
        <end position="292"/>
    </location>
</feature>
<comment type="pathway">
    <text evidence="11">Carbohydrate biosynthesis.</text>
</comment>
<dbReference type="PROSITE" id="PS00171">
    <property type="entry name" value="TIM_1"/>
    <property type="match status" value="1"/>
</dbReference>
<gene>
    <name evidence="14" type="primary">TPI1</name>
    <name evidence="14" type="ORF">AWC38_SpisGene22712</name>
</gene>
<protein>
    <recommendedName>
        <fullName evidence="4">Triosephosphate isomerase</fullName>
    </recommendedName>
</protein>
<evidence type="ECO:0000256" key="9">
    <source>
        <dbReference type="ARBA" id="ARBA00023152"/>
    </source>
</evidence>
<dbReference type="GO" id="GO:0006096">
    <property type="term" value="P:glycolytic process"/>
    <property type="evidence" value="ECO:0007669"/>
    <property type="project" value="UniProtKB-KW"/>
</dbReference>
<dbReference type="Gene3D" id="3.20.20.70">
    <property type="entry name" value="Aldolase class I"/>
    <property type="match status" value="1"/>
</dbReference>
<evidence type="ECO:0000259" key="13">
    <source>
        <dbReference type="PROSITE" id="PS50089"/>
    </source>
</evidence>
<dbReference type="InterPro" id="IPR013785">
    <property type="entry name" value="Aldolase_TIM"/>
</dbReference>